<dbReference type="InterPro" id="IPR000086">
    <property type="entry name" value="NUDIX_hydrolase_dom"/>
</dbReference>
<comment type="caution">
    <text evidence="12">The sequence shown here is derived from an EMBL/GenBank/DDBJ whole genome shotgun (WGS) entry which is preliminary data.</text>
</comment>
<dbReference type="RefSeq" id="WP_320747397.1">
    <property type="nucleotide sequence ID" value="NZ_JAXGGE010000001.1"/>
</dbReference>
<keyword evidence="13" id="KW-1185">Reference proteome</keyword>
<evidence type="ECO:0000256" key="7">
    <source>
        <dbReference type="ARBA" id="ARBA00023211"/>
    </source>
</evidence>
<dbReference type="PANTHER" id="PTHR10885">
    <property type="entry name" value="ISOPENTENYL-DIPHOSPHATE DELTA-ISOMERASE"/>
    <property type="match status" value="1"/>
</dbReference>
<evidence type="ECO:0000256" key="8">
    <source>
        <dbReference type="ARBA" id="ARBA00023229"/>
    </source>
</evidence>
<evidence type="ECO:0000256" key="1">
    <source>
        <dbReference type="ARBA" id="ARBA00004826"/>
    </source>
</evidence>
<protein>
    <recommendedName>
        <fullName evidence="3 10">Isopentenyl-diphosphate Delta-isomerase</fullName>
        <shortName evidence="10">IPP isomerase</shortName>
        <ecNumber evidence="3 10">5.3.3.2</ecNumber>
    </recommendedName>
    <alternativeName>
        <fullName evidence="10">IPP:DMAPP isomerase</fullName>
    </alternativeName>
    <alternativeName>
        <fullName evidence="10">Isopentenyl pyrophosphate isomerase</fullName>
    </alternativeName>
</protein>
<dbReference type="SUPFAM" id="SSF55811">
    <property type="entry name" value="Nudix"/>
    <property type="match status" value="1"/>
</dbReference>
<feature type="domain" description="Nudix hydrolase" evidence="11">
    <location>
        <begin position="28"/>
        <end position="160"/>
    </location>
</feature>
<feature type="active site" evidence="10">
    <location>
        <position position="112"/>
    </location>
</feature>
<dbReference type="Pfam" id="PF00293">
    <property type="entry name" value="NUDIX"/>
    <property type="match status" value="1"/>
</dbReference>
<evidence type="ECO:0000256" key="5">
    <source>
        <dbReference type="ARBA" id="ARBA00022723"/>
    </source>
</evidence>
<keyword evidence="6 10" id="KW-0460">Magnesium</keyword>
<comment type="cofactor">
    <cofactor evidence="10">
        <name>Mg(2+)</name>
        <dbReference type="ChEBI" id="CHEBI:18420"/>
    </cofactor>
    <text evidence="10">Binds 1 Mg(2+) ion per subunit. The magnesium ion binds only when substrate is bound.</text>
</comment>
<dbReference type="NCBIfam" id="NF002995">
    <property type="entry name" value="PRK03759.1"/>
    <property type="match status" value="1"/>
</dbReference>
<name>A0ABU5FEV2_9PSED</name>
<dbReference type="GO" id="GO:0004452">
    <property type="term" value="F:isopentenyl-diphosphate delta-isomerase activity"/>
    <property type="evidence" value="ECO:0007669"/>
    <property type="project" value="UniProtKB-EC"/>
</dbReference>
<feature type="binding site" evidence="10">
    <location>
        <position position="85"/>
    </location>
    <ligand>
        <name>Mg(2+)</name>
        <dbReference type="ChEBI" id="CHEBI:18420"/>
    </ligand>
</feature>
<dbReference type="InterPro" id="IPR015797">
    <property type="entry name" value="NUDIX_hydrolase-like_dom_sf"/>
</dbReference>
<comment type="function">
    <text evidence="10">Catalyzes the 1,3-allylic rearrangement of the homoallylic substrate isopentenyl (IPP) to its highly electrophilic allylic isomer, dimethylallyl diphosphate (DMAPP).</text>
</comment>
<comment type="catalytic activity">
    <reaction evidence="10">
        <text>isopentenyl diphosphate = dimethylallyl diphosphate</text>
        <dbReference type="Rhea" id="RHEA:23284"/>
        <dbReference type="ChEBI" id="CHEBI:57623"/>
        <dbReference type="ChEBI" id="CHEBI:128769"/>
        <dbReference type="EC" id="5.3.3.2"/>
    </reaction>
</comment>
<dbReference type="CDD" id="cd02885">
    <property type="entry name" value="NUDIX_IPP_Isomerase"/>
    <property type="match status" value="1"/>
</dbReference>
<dbReference type="EMBL" id="JAXGGE010000001">
    <property type="protein sequence ID" value="MDY4300635.1"/>
    <property type="molecule type" value="Genomic_DNA"/>
</dbReference>
<dbReference type="PROSITE" id="PS51462">
    <property type="entry name" value="NUDIX"/>
    <property type="match status" value="1"/>
</dbReference>
<comment type="similarity">
    <text evidence="2 10">Belongs to the IPP isomerase type 1 family.</text>
</comment>
<dbReference type="PANTHER" id="PTHR10885:SF0">
    <property type="entry name" value="ISOPENTENYL-DIPHOSPHATE DELTA-ISOMERASE"/>
    <property type="match status" value="1"/>
</dbReference>
<keyword evidence="5 10" id="KW-0479">Metal-binding</keyword>
<evidence type="ECO:0000256" key="9">
    <source>
        <dbReference type="ARBA" id="ARBA00023235"/>
    </source>
</evidence>
<organism evidence="12 13">
    <name type="scientific">Pseudomonas salmasensis</name>
    <dbReference type="NCBI Taxonomy" id="2745514"/>
    <lineage>
        <taxon>Bacteria</taxon>
        <taxon>Pseudomonadati</taxon>
        <taxon>Pseudomonadota</taxon>
        <taxon>Gammaproteobacteria</taxon>
        <taxon>Pseudomonadales</taxon>
        <taxon>Pseudomonadaceae</taxon>
        <taxon>Pseudomonas</taxon>
    </lineage>
</organism>
<dbReference type="Gene3D" id="3.90.79.10">
    <property type="entry name" value="Nucleoside Triphosphate Pyrophosphohydrolase"/>
    <property type="match status" value="1"/>
</dbReference>
<evidence type="ECO:0000256" key="2">
    <source>
        <dbReference type="ARBA" id="ARBA00007579"/>
    </source>
</evidence>
<comment type="pathway">
    <text evidence="1 10">Isoprenoid biosynthesis; dimethylallyl diphosphate biosynthesis; dimethylallyl diphosphate from isopentenyl diphosphate: step 1/1.</text>
</comment>
<evidence type="ECO:0000313" key="13">
    <source>
        <dbReference type="Proteomes" id="UP001277967"/>
    </source>
</evidence>
<feature type="binding site" evidence="10">
    <location>
        <position position="67"/>
    </location>
    <ligand>
        <name>Mn(2+)</name>
        <dbReference type="ChEBI" id="CHEBI:29035"/>
    </ligand>
</feature>
<comment type="cofactor">
    <cofactor evidence="10">
        <name>Mn(2+)</name>
        <dbReference type="ChEBI" id="CHEBI:29035"/>
    </cofactor>
    <text evidence="10">Binds 1 Mn(2+) ion per subunit.</text>
</comment>
<evidence type="ECO:0000259" key="11">
    <source>
        <dbReference type="PROSITE" id="PS51462"/>
    </source>
</evidence>
<accession>A0ABU5FEV2</accession>
<evidence type="ECO:0000313" key="12">
    <source>
        <dbReference type="EMBL" id="MDY4300635.1"/>
    </source>
</evidence>
<comment type="subcellular location">
    <subcellularLocation>
        <location evidence="10">Cytoplasm</location>
    </subcellularLocation>
</comment>
<evidence type="ECO:0000256" key="10">
    <source>
        <dbReference type="HAMAP-Rule" id="MF_00202"/>
    </source>
</evidence>
<dbReference type="InterPro" id="IPR011876">
    <property type="entry name" value="IsopentenylPP_isomerase_typ1"/>
</dbReference>
<evidence type="ECO:0000256" key="4">
    <source>
        <dbReference type="ARBA" id="ARBA00022490"/>
    </source>
</evidence>
<sequence>MEELLILVDRCDRKKGCAPKLEAHKKGYLHRAFSIFIFDHAGRLLLQQRAFGEYHSEGLWTNTCCGHPRPGERTKAAAVRRLQEEMGIACSLYKVSSLLYREQVSNQLIEHEFDHIFIGIAPGNPTANPVEVHAWQWMNLSQVCAHISAAPETFTVWLRRVFETIGFAGVHAWSERPATGAATD</sequence>
<gene>
    <name evidence="10 12" type="primary">idi</name>
    <name evidence="12" type="ORF">SO486_11665</name>
</gene>
<feature type="active site" evidence="10">
    <location>
        <position position="65"/>
    </location>
</feature>
<feature type="binding site" evidence="10">
    <location>
        <position position="110"/>
    </location>
    <ligand>
        <name>Mn(2+)</name>
        <dbReference type="ChEBI" id="CHEBI:29035"/>
    </ligand>
</feature>
<dbReference type="EC" id="5.3.3.2" evidence="3 10"/>
<keyword evidence="8 10" id="KW-0414">Isoprene biosynthesis</keyword>
<dbReference type="PIRSF" id="PIRSF018427">
    <property type="entry name" value="Isopntndiph_ism"/>
    <property type="match status" value="1"/>
</dbReference>
<evidence type="ECO:0000256" key="6">
    <source>
        <dbReference type="ARBA" id="ARBA00022842"/>
    </source>
</evidence>
<feature type="binding site" evidence="10">
    <location>
        <position position="24"/>
    </location>
    <ligand>
        <name>Mn(2+)</name>
        <dbReference type="ChEBI" id="CHEBI:29035"/>
    </ligand>
</feature>
<keyword evidence="7 10" id="KW-0464">Manganese</keyword>
<proteinExistence type="inferred from homology"/>
<keyword evidence="4 10" id="KW-0963">Cytoplasm</keyword>
<dbReference type="NCBIfam" id="TIGR02150">
    <property type="entry name" value="IPP_isom_1"/>
    <property type="match status" value="1"/>
</dbReference>
<dbReference type="Proteomes" id="UP001277967">
    <property type="component" value="Unassembled WGS sequence"/>
</dbReference>
<dbReference type="InterPro" id="IPR056375">
    <property type="entry name" value="Idi_bact"/>
</dbReference>
<feature type="binding site" evidence="10">
    <location>
        <position position="30"/>
    </location>
    <ligand>
        <name>Mn(2+)</name>
        <dbReference type="ChEBI" id="CHEBI:29035"/>
    </ligand>
</feature>
<evidence type="ECO:0000256" key="3">
    <source>
        <dbReference type="ARBA" id="ARBA00012057"/>
    </source>
</evidence>
<keyword evidence="9 10" id="KW-0413">Isomerase</keyword>
<dbReference type="HAMAP" id="MF_00202">
    <property type="entry name" value="Idi"/>
    <property type="match status" value="1"/>
</dbReference>
<reference evidence="12 13" key="1">
    <citation type="submission" date="2023-11" db="EMBL/GenBank/DDBJ databases">
        <title>Genome sequence of Pseudomonas salmasensis Strain SLU99.</title>
        <authorList>
            <person name="Ghadamgahi F."/>
            <person name="Kalyandurg P.B."/>
            <person name="Catara V."/>
            <person name="Vetukuri R."/>
            <person name="Ghosh S."/>
        </authorList>
    </citation>
    <scope>NUCLEOTIDE SEQUENCE [LARGE SCALE GENOMIC DNA]</scope>
    <source>
        <strain evidence="12 13">SLU99</strain>
    </source>
</reference>
<feature type="binding site" evidence="10">
    <location>
        <position position="112"/>
    </location>
    <ligand>
        <name>Mn(2+)</name>
        <dbReference type="ChEBI" id="CHEBI:29035"/>
    </ligand>
</feature>